<protein>
    <submittedName>
        <fullName evidence="4">HDOD domain-containing protein</fullName>
    </submittedName>
</protein>
<feature type="domain" description="HDOD" evidence="3">
    <location>
        <begin position="156"/>
        <end position="328"/>
    </location>
</feature>
<sequence length="648" mass="71384">MTETPVGFLDRQLDAARMHVLIIGRSTELQTEIEPLLADYGVDWQLRFASDATAALLEMQRGSAPDVVVSELHPLGMDGPALLDRVREKVPRAGRLMVLDAAEAGQAMRALNSAHRLLHKPLQAEELIEAVDSLNDLQDLLNSDELRAAVGKLDRLPPPPKLYLALSRAVQNPDSSLADLAGLVAQDPVSAARVLRISNSAFYSSGREIADVRSAVIRLGQLEVRRVVLASEVFAGAADGVDREAMRQRSLLASQLAAKLVENANVELATTAALLAEVGMLLPGVRRQDDHGHWQGDGPHYAEAGAYLLGLWGLPFPIVEAVAFHRQPSRLKSRGFWIGAAVHVACALAAGREVDERFLDSVGVLGKLPMWRAWAQELGVAQQQAGSTAVQTPKTESDEARQARRIENARQLLDANPIISVEQAGVHYGLLAVDARAASAEQVEACLLVHRFDALAVDLDASATERGTVDAQRLQAEADAPWWRELASAECAASRLWAQFQLRLRQQTGDWPELAQYEAIELAHKQKWPIWSLDLDRHQRMQSALNTVSRWRRLRALHRAARAYRHEYTVSDSAWQRFENDAAIWVALTEFLPELAADMAIRQSRLQLMAAELRRRARLAAARRVLVVLAAGELAAFKRALRSRAIEG</sequence>
<dbReference type="PROSITE" id="PS50110">
    <property type="entry name" value="RESPONSE_REGULATORY"/>
    <property type="match status" value="1"/>
</dbReference>
<comment type="caution">
    <text evidence="4">The sequence shown here is derived from an EMBL/GenBank/DDBJ whole genome shotgun (WGS) entry which is preliminary data.</text>
</comment>
<dbReference type="InterPro" id="IPR013976">
    <property type="entry name" value="HDOD"/>
</dbReference>
<reference evidence="4 5" key="1">
    <citation type="submission" date="2020-09" db="EMBL/GenBank/DDBJ databases">
        <title>Pseudoxanthomonas sp. CAU 1598 isolated from sand of Yaerae Beach.</title>
        <authorList>
            <person name="Kim W."/>
        </authorList>
    </citation>
    <scope>NUCLEOTIDE SEQUENCE [LARGE SCALE GENOMIC DNA]</scope>
    <source>
        <strain evidence="4 5">CAU 1598</strain>
    </source>
</reference>
<dbReference type="SUPFAM" id="SSF109604">
    <property type="entry name" value="HD-domain/PDEase-like"/>
    <property type="match status" value="1"/>
</dbReference>
<comment type="caution">
    <text evidence="1">Lacks conserved residue(s) required for the propagation of feature annotation.</text>
</comment>
<dbReference type="InterPro" id="IPR001789">
    <property type="entry name" value="Sig_transdc_resp-reg_receiver"/>
</dbReference>
<evidence type="ECO:0000313" key="4">
    <source>
        <dbReference type="EMBL" id="MBD8528143.1"/>
    </source>
</evidence>
<dbReference type="InterPro" id="IPR052340">
    <property type="entry name" value="RNase_Y/CdgJ"/>
</dbReference>
<dbReference type="SUPFAM" id="SSF52172">
    <property type="entry name" value="CheY-like"/>
    <property type="match status" value="1"/>
</dbReference>
<dbReference type="PROSITE" id="PS51833">
    <property type="entry name" value="HDOD"/>
    <property type="match status" value="1"/>
</dbReference>
<evidence type="ECO:0000259" key="3">
    <source>
        <dbReference type="PROSITE" id="PS51833"/>
    </source>
</evidence>
<dbReference type="PANTHER" id="PTHR33525:SF6">
    <property type="entry name" value="HDOD DOMAIN-CONTAINING PROTEIN"/>
    <property type="match status" value="1"/>
</dbReference>
<accession>A0AAW3ZQZ8</accession>
<name>A0AAW3ZQZ8_9GAMM</name>
<keyword evidence="5" id="KW-1185">Reference proteome</keyword>
<dbReference type="InterPro" id="IPR011006">
    <property type="entry name" value="CheY-like_superfamily"/>
</dbReference>
<proteinExistence type="predicted"/>
<evidence type="ECO:0000313" key="5">
    <source>
        <dbReference type="Proteomes" id="UP000613768"/>
    </source>
</evidence>
<feature type="domain" description="Response regulatory" evidence="2">
    <location>
        <begin position="19"/>
        <end position="135"/>
    </location>
</feature>
<dbReference type="Gene3D" id="1.10.3210.10">
    <property type="entry name" value="Hypothetical protein af1432"/>
    <property type="match status" value="1"/>
</dbReference>
<dbReference type="Gene3D" id="3.40.50.2300">
    <property type="match status" value="1"/>
</dbReference>
<dbReference type="GO" id="GO:0000160">
    <property type="term" value="P:phosphorelay signal transduction system"/>
    <property type="evidence" value="ECO:0007669"/>
    <property type="project" value="InterPro"/>
</dbReference>
<evidence type="ECO:0000256" key="1">
    <source>
        <dbReference type="PROSITE-ProRule" id="PRU00169"/>
    </source>
</evidence>
<evidence type="ECO:0000259" key="2">
    <source>
        <dbReference type="PROSITE" id="PS50110"/>
    </source>
</evidence>
<dbReference type="Proteomes" id="UP000613768">
    <property type="component" value="Unassembled WGS sequence"/>
</dbReference>
<organism evidence="4 5">
    <name type="scientific">Pseudomarimonas arenosa</name>
    <dbReference type="NCBI Taxonomy" id="2774145"/>
    <lineage>
        <taxon>Bacteria</taxon>
        <taxon>Pseudomonadati</taxon>
        <taxon>Pseudomonadota</taxon>
        <taxon>Gammaproteobacteria</taxon>
        <taxon>Lysobacterales</taxon>
        <taxon>Lysobacteraceae</taxon>
        <taxon>Pseudomarimonas</taxon>
    </lineage>
</organism>
<dbReference type="AlphaFoldDB" id="A0AAW3ZQZ8"/>
<dbReference type="Pfam" id="PF08668">
    <property type="entry name" value="HDOD"/>
    <property type="match status" value="1"/>
</dbReference>
<gene>
    <name evidence="4" type="ORF">IFO71_20535</name>
</gene>
<dbReference type="RefSeq" id="WP_192031562.1">
    <property type="nucleotide sequence ID" value="NZ_JACYTR010000087.1"/>
</dbReference>
<dbReference type="PANTHER" id="PTHR33525">
    <property type="match status" value="1"/>
</dbReference>
<dbReference type="EMBL" id="JACYTR010000087">
    <property type="protein sequence ID" value="MBD8528143.1"/>
    <property type="molecule type" value="Genomic_DNA"/>
</dbReference>